<dbReference type="OrthoDB" id="10267235at2759"/>
<dbReference type="CDD" id="cd05157">
    <property type="entry name" value="ETNK_euk"/>
    <property type="match status" value="1"/>
</dbReference>
<dbReference type="EMBL" id="ML978075">
    <property type="protein sequence ID" value="KAF2010954.1"/>
    <property type="molecule type" value="Genomic_DNA"/>
</dbReference>
<feature type="compositionally biased region" description="Basic residues" evidence="5">
    <location>
        <begin position="770"/>
        <end position="788"/>
    </location>
</feature>
<evidence type="ECO:0000256" key="6">
    <source>
        <dbReference type="SAM" id="Phobius"/>
    </source>
</evidence>
<dbReference type="PANTHER" id="PTHR31794:SF2">
    <property type="entry name" value="AUXIN EFFLUX TRANSPORTER FAMILY PROTEIN (EUROFUNG)"/>
    <property type="match status" value="1"/>
</dbReference>
<feature type="transmembrane region" description="Helical" evidence="6">
    <location>
        <begin position="155"/>
        <end position="176"/>
    </location>
</feature>
<feature type="region of interest" description="Disordered" evidence="5">
    <location>
        <begin position="563"/>
        <end position="752"/>
    </location>
</feature>
<feature type="compositionally biased region" description="Low complexity" evidence="5">
    <location>
        <begin position="615"/>
        <end position="629"/>
    </location>
</feature>
<dbReference type="GO" id="GO:0005783">
    <property type="term" value="C:endoplasmic reticulum"/>
    <property type="evidence" value="ECO:0007669"/>
    <property type="project" value="TreeGrafter"/>
</dbReference>
<dbReference type="GO" id="GO:0016020">
    <property type="term" value="C:membrane"/>
    <property type="evidence" value="ECO:0007669"/>
    <property type="project" value="UniProtKB-SubCell"/>
</dbReference>
<feature type="region of interest" description="Disordered" evidence="5">
    <location>
        <begin position="765"/>
        <end position="788"/>
    </location>
</feature>
<feature type="transmembrane region" description="Helical" evidence="6">
    <location>
        <begin position="123"/>
        <end position="143"/>
    </location>
</feature>
<dbReference type="GO" id="GO:0016773">
    <property type="term" value="F:phosphotransferase activity, alcohol group as acceptor"/>
    <property type="evidence" value="ECO:0007669"/>
    <property type="project" value="InterPro"/>
</dbReference>
<dbReference type="InterPro" id="IPR011009">
    <property type="entry name" value="Kinase-like_dom_sf"/>
</dbReference>
<evidence type="ECO:0000256" key="3">
    <source>
        <dbReference type="ARBA" id="ARBA00022989"/>
    </source>
</evidence>
<evidence type="ECO:0000256" key="5">
    <source>
        <dbReference type="SAM" id="MobiDB-lite"/>
    </source>
</evidence>
<evidence type="ECO:0000313" key="9">
    <source>
        <dbReference type="Proteomes" id="UP000799778"/>
    </source>
</evidence>
<feature type="region of interest" description="Disordered" evidence="5">
    <location>
        <begin position="1309"/>
        <end position="1334"/>
    </location>
</feature>
<feature type="compositionally biased region" description="Basic and acidic residues" evidence="5">
    <location>
        <begin position="736"/>
        <end position="745"/>
    </location>
</feature>
<accession>A0A6A5XDV7</accession>
<feature type="compositionally biased region" description="Basic and acidic residues" evidence="5">
    <location>
        <begin position="1230"/>
        <end position="1244"/>
    </location>
</feature>
<organism evidence="8 9">
    <name type="scientific">Aaosphaeria arxii CBS 175.79</name>
    <dbReference type="NCBI Taxonomy" id="1450172"/>
    <lineage>
        <taxon>Eukaryota</taxon>
        <taxon>Fungi</taxon>
        <taxon>Dikarya</taxon>
        <taxon>Ascomycota</taxon>
        <taxon>Pezizomycotina</taxon>
        <taxon>Dothideomycetes</taxon>
        <taxon>Pleosporomycetidae</taxon>
        <taxon>Pleosporales</taxon>
        <taxon>Pleosporales incertae sedis</taxon>
        <taxon>Aaosphaeria</taxon>
    </lineage>
</organism>
<dbReference type="Gene3D" id="3.30.200.20">
    <property type="entry name" value="Phosphorylase Kinase, domain 1"/>
    <property type="match status" value="1"/>
</dbReference>
<dbReference type="InterPro" id="IPR007521">
    <property type="entry name" value="Choline_kin_N"/>
</dbReference>
<feature type="domain" description="Choline kinase N-terminal" evidence="7">
    <location>
        <begin position="800"/>
        <end position="874"/>
    </location>
</feature>
<keyword evidence="8" id="KW-0418">Kinase</keyword>
<dbReference type="SUPFAM" id="SSF56112">
    <property type="entry name" value="Protein kinase-like (PK-like)"/>
    <property type="match status" value="1"/>
</dbReference>
<protein>
    <submittedName>
        <fullName evidence="8">Kinase-like protein</fullName>
    </submittedName>
</protein>
<feature type="transmembrane region" description="Helical" evidence="6">
    <location>
        <begin position="478"/>
        <end position="502"/>
    </location>
</feature>
<evidence type="ECO:0000256" key="4">
    <source>
        <dbReference type="ARBA" id="ARBA00023136"/>
    </source>
</evidence>
<reference evidence="8" key="1">
    <citation type="journal article" date="2020" name="Stud. Mycol.">
        <title>101 Dothideomycetes genomes: a test case for predicting lifestyles and emergence of pathogens.</title>
        <authorList>
            <person name="Haridas S."/>
            <person name="Albert R."/>
            <person name="Binder M."/>
            <person name="Bloem J."/>
            <person name="Labutti K."/>
            <person name="Salamov A."/>
            <person name="Andreopoulos B."/>
            <person name="Baker S."/>
            <person name="Barry K."/>
            <person name="Bills G."/>
            <person name="Bluhm B."/>
            <person name="Cannon C."/>
            <person name="Castanera R."/>
            <person name="Culley D."/>
            <person name="Daum C."/>
            <person name="Ezra D."/>
            <person name="Gonzalez J."/>
            <person name="Henrissat B."/>
            <person name="Kuo A."/>
            <person name="Liang C."/>
            <person name="Lipzen A."/>
            <person name="Lutzoni F."/>
            <person name="Magnuson J."/>
            <person name="Mondo S."/>
            <person name="Nolan M."/>
            <person name="Ohm R."/>
            <person name="Pangilinan J."/>
            <person name="Park H.-J."/>
            <person name="Ramirez L."/>
            <person name="Alfaro M."/>
            <person name="Sun H."/>
            <person name="Tritt A."/>
            <person name="Yoshinaga Y."/>
            <person name="Zwiers L.-H."/>
            <person name="Turgeon B."/>
            <person name="Goodwin S."/>
            <person name="Spatafora J."/>
            <person name="Crous P."/>
            <person name="Grigoriev I."/>
        </authorList>
    </citation>
    <scope>NUCLEOTIDE SEQUENCE</scope>
    <source>
        <strain evidence="8">CBS 175.79</strain>
    </source>
</reference>
<feature type="region of interest" description="Disordered" evidence="5">
    <location>
        <begin position="900"/>
        <end position="919"/>
    </location>
</feature>
<keyword evidence="8" id="KW-0808">Transferase</keyword>
<feature type="transmembrane region" description="Helical" evidence="6">
    <location>
        <begin position="56"/>
        <end position="81"/>
    </location>
</feature>
<feature type="compositionally biased region" description="Basic residues" evidence="5">
    <location>
        <begin position="707"/>
        <end position="716"/>
    </location>
</feature>
<feature type="region of interest" description="Disordered" evidence="5">
    <location>
        <begin position="1223"/>
        <end position="1244"/>
    </location>
</feature>
<evidence type="ECO:0000256" key="2">
    <source>
        <dbReference type="ARBA" id="ARBA00022692"/>
    </source>
</evidence>
<dbReference type="Proteomes" id="UP000799778">
    <property type="component" value="Unassembled WGS sequence"/>
</dbReference>
<evidence type="ECO:0000313" key="8">
    <source>
        <dbReference type="EMBL" id="KAF2010954.1"/>
    </source>
</evidence>
<evidence type="ECO:0000259" key="7">
    <source>
        <dbReference type="Pfam" id="PF04428"/>
    </source>
</evidence>
<feature type="transmembrane region" description="Helical" evidence="6">
    <location>
        <begin position="436"/>
        <end position="457"/>
    </location>
</feature>
<dbReference type="Gene3D" id="3.90.1200.10">
    <property type="match status" value="1"/>
</dbReference>
<dbReference type="Pfam" id="PF03547">
    <property type="entry name" value="Mem_trans"/>
    <property type="match status" value="1"/>
</dbReference>
<keyword evidence="4 6" id="KW-0472">Membrane</keyword>
<keyword evidence="3 6" id="KW-1133">Transmembrane helix</keyword>
<dbReference type="GO" id="GO:0055085">
    <property type="term" value="P:transmembrane transport"/>
    <property type="evidence" value="ECO:0007669"/>
    <property type="project" value="InterPro"/>
</dbReference>
<evidence type="ECO:0000256" key="1">
    <source>
        <dbReference type="ARBA" id="ARBA00004141"/>
    </source>
</evidence>
<sequence>MSFFDGARSFRLRSLASPIRPDFTSMAVTPSYEYGGNGIMDVFKKKLPPHSSHPDFANLTLLVFEAVLEVVCVSLPGYIVARMGMFDAENQKFVANLNTQLFTPFFTKLASQLTADKLVELGVIPFIFIVQLIVSYVAALAVSRICKFNKRAKNFVIAMAVFGNSNSLPISLVISLSKTLKGLHWDRIPGDNDNEVAARGILYLLIFQQLGQLVRWTWGFNVLLAPASAYKDDDLGRNSAIENGEYSDEEAEHLLHDDSHSDYESGDITPEFSRTYGPSTSSSSSSSLSALIQRTNLPSHAAFTTPTNGNTTIKGPGNMNGNGNGAAIAGQVEESIPSGPKGWWLRFKRWVRSIAHAISSKTAQASRSAFDALPNWLQKTLAKTSSFLKKFAFGLWEFMNPPLWAMLAAIIIASVPKLQQIFFSPGSFVSNSVTRAISQSGQVAVPLILVVLGANLARNTLPKEDNHSLEDKAVEKKLVIASLISRMVLPTIIMAPLLALTAKFVPVSILDDPIFVIVCFLLTGAPSALQLAQICQINNVYMGAMSQLLFHSYVRVIRTCHSTPPMNNNPNLTDPETSPNLTRHSSHINRKITMEDAQSSRPAPTKVAFTDEPEAISPPTETPTESETGPKVHRANVSGKRLSGRPSMERLSSKERAGLLGNPSLTSLLSEESLSGSRSGSGGHHHHHHHDLIHQVSAWLKSEKSRRSARKAKRSASKKEASSKTELLVVGDSETSGDRERRPSDSSDGSLALDELATILERTLSLKSDSHKRRHSHGHKLASRMRRHSTVSSDTDYFDGAEELVPSCEATLDNTKTMAYGAGGPDVGDDSASVGSKKSKKKEKEAWATFKYEILRLAHTLKLKGWRRVPLEQSGEIDVERLSGAMTNTIYVVSMPHALKPKENQDGTSQPVPKNPPPKVLLRVYGPQVEHLIDREAELRILKRLARKRIGPRLLGTFTNGRFEEFLNAKPLTFQDLRSPDVSKQIAKRMRELHEGIDLLREEREDGPFVWQNWDKWVDRCEKIVTWLDEQVENTPKDAVLAPEDAWKQRGYVLGVKWADFRKMVEKYRQWLEDQYGGREKVNERLVFAHNDTQYGNILRLEPDGKSPLLLPANHHKQLVVIDFEYSNANLPGLEFANHFTEWCYNYHEQLPYRCSTRYYPTPDEQYRFIRAYLVHNPTYRAAGGSASNPPTPHLGPLHHSGSTTALAATAVPTTISAFMLDSRAPPGEKYSHQEQEAQAEKKTEEEIRRLMAETRLWRLANSVQWAAWGIVQAHIPDLPDFDLDNKAGAGETSKEGGQEPTEGLAAEAAADQNGGDSDPSSNGGDAAEEEEEEFDYLGYAQERAMFVWGDAIQLGMVKQEELSEELRGKIKLVEY</sequence>
<feature type="compositionally biased region" description="Basic and acidic residues" evidence="5">
    <location>
        <begin position="647"/>
        <end position="657"/>
    </location>
</feature>
<dbReference type="GeneID" id="54287543"/>
<feature type="region of interest" description="Disordered" evidence="5">
    <location>
        <begin position="258"/>
        <end position="287"/>
    </location>
</feature>
<gene>
    <name evidence="8" type="ORF">BU24DRAFT_436299</name>
</gene>
<dbReference type="GO" id="GO:0016301">
    <property type="term" value="F:kinase activity"/>
    <property type="evidence" value="ECO:0007669"/>
    <property type="project" value="UniProtKB-KW"/>
</dbReference>
<dbReference type="InterPro" id="IPR004776">
    <property type="entry name" value="Mem_transp_PIN-like"/>
</dbReference>
<comment type="subcellular location">
    <subcellularLocation>
        <location evidence="1">Membrane</location>
        <topology evidence="1">Multi-pass membrane protein</topology>
    </subcellularLocation>
</comment>
<feature type="compositionally biased region" description="Low complexity" evidence="5">
    <location>
        <begin position="1312"/>
        <end position="1326"/>
    </location>
</feature>
<feature type="compositionally biased region" description="Polar residues" evidence="5">
    <location>
        <begin position="563"/>
        <end position="583"/>
    </location>
</feature>
<name>A0A6A5XDV7_9PLEO</name>
<dbReference type="RefSeq" id="XP_033379293.1">
    <property type="nucleotide sequence ID" value="XM_033530146.1"/>
</dbReference>
<keyword evidence="9" id="KW-1185">Reference proteome</keyword>
<dbReference type="PANTHER" id="PTHR31794">
    <property type="entry name" value="AUXIN EFFLUX TRANSPORTER FAMILY PROTEIN (EUROFUNG)"/>
    <property type="match status" value="1"/>
</dbReference>
<feature type="compositionally biased region" description="Low complexity" evidence="5">
    <location>
        <begin position="664"/>
        <end position="678"/>
    </location>
</feature>
<proteinExistence type="predicted"/>
<dbReference type="Pfam" id="PF04428">
    <property type="entry name" value="Choline_kin_N"/>
    <property type="match status" value="1"/>
</dbReference>
<dbReference type="Pfam" id="PF01633">
    <property type="entry name" value="Choline_kinase"/>
    <property type="match status" value="1"/>
</dbReference>
<feature type="transmembrane region" description="Helical" evidence="6">
    <location>
        <begin position="393"/>
        <end position="416"/>
    </location>
</feature>
<feature type="region of interest" description="Disordered" evidence="5">
    <location>
        <begin position="1283"/>
        <end position="1302"/>
    </location>
</feature>
<keyword evidence="2 6" id="KW-0812">Transmembrane</keyword>